<dbReference type="Pfam" id="PF02129">
    <property type="entry name" value="Peptidase_S15"/>
    <property type="match status" value="1"/>
</dbReference>
<accession>A0A1L9PYX5</accession>
<evidence type="ECO:0000313" key="3">
    <source>
        <dbReference type="EMBL" id="OJJ06741.1"/>
    </source>
</evidence>
<organism evidence="3 4">
    <name type="scientific">Aspergillus versicolor CBS 583.65</name>
    <dbReference type="NCBI Taxonomy" id="1036611"/>
    <lineage>
        <taxon>Eukaryota</taxon>
        <taxon>Fungi</taxon>
        <taxon>Dikarya</taxon>
        <taxon>Ascomycota</taxon>
        <taxon>Pezizomycotina</taxon>
        <taxon>Eurotiomycetes</taxon>
        <taxon>Eurotiomycetidae</taxon>
        <taxon>Eurotiales</taxon>
        <taxon>Aspergillaceae</taxon>
        <taxon>Aspergillus</taxon>
        <taxon>Aspergillus subgen. Nidulantes</taxon>
    </lineage>
</organism>
<sequence length="602" mass="68138">MHVKEKLQSAFPDTVYTPLTHPDKHPVFTYKGFHPGKTEQLPRGHVRQPGFQAFPVDVVWEQDQAIPMRDGVTLYCDIFRPANDDEKVPAIIPWSPYGKASTGSLNYDVMGPWRMGIPYQQLSGYETFEGPNPAEWCGRGYAICDIDARGCGHSEGNLMCWGEQEATDIYDSITWLSQQPWCNGSVVMMGNSWLAISQLNFASRFTHPNLKAIAPWEALTDPYSQQSCRGGIPNPRFSQLILHGFAGFGTAENVGEMINRRPLFDEYWDEKKIKPENIHSIPMYLTASYSTGLHCEGSFHTFETAQTPRKWLRVHDSQEWHDLYRPEAVDDLQRFFDCYAKGIKNGWEEETPRVRLSLLNYEGSYARKVVERPETQWPPRGQAMARYYLDGSSRSLVAQNPTGYSSAGHEAHSLSDSSDFVVHFNTYTELCGRPYVKLWMSCNEADDMDVVVQLRKVSSTGELLESLNWSPMPKPQPEVPDVNVAKHLGQQGMLRASHRVSMHPRTDGSDFPVYDHDRREPIAPGTIVPLVIPIWPVGMVFEAGEGLMVRVSGHDMSLPEVEMLRLTEPVDQNRGRHIIHTGGDYESFVALPVISQERGTSR</sequence>
<dbReference type="InterPro" id="IPR008979">
    <property type="entry name" value="Galactose-bd-like_sf"/>
</dbReference>
<dbReference type="InterPro" id="IPR013736">
    <property type="entry name" value="Xaa-Pro_dipept_C"/>
</dbReference>
<protein>
    <recommendedName>
        <fullName evidence="2">Xaa-Pro dipeptidyl-peptidase C-terminal domain-containing protein</fullName>
    </recommendedName>
</protein>
<dbReference type="Proteomes" id="UP000184073">
    <property type="component" value="Unassembled WGS sequence"/>
</dbReference>
<proteinExistence type="predicted"/>
<reference evidence="4" key="1">
    <citation type="journal article" date="2017" name="Genome Biol.">
        <title>Comparative genomics reveals high biological diversity and specific adaptations in the industrially and medically important fungal genus Aspergillus.</title>
        <authorList>
            <person name="de Vries R.P."/>
            <person name="Riley R."/>
            <person name="Wiebenga A."/>
            <person name="Aguilar-Osorio G."/>
            <person name="Amillis S."/>
            <person name="Uchima C.A."/>
            <person name="Anderluh G."/>
            <person name="Asadollahi M."/>
            <person name="Askin M."/>
            <person name="Barry K."/>
            <person name="Battaglia E."/>
            <person name="Bayram O."/>
            <person name="Benocci T."/>
            <person name="Braus-Stromeyer S.A."/>
            <person name="Caldana C."/>
            <person name="Canovas D."/>
            <person name="Cerqueira G.C."/>
            <person name="Chen F."/>
            <person name="Chen W."/>
            <person name="Choi C."/>
            <person name="Clum A."/>
            <person name="Dos Santos R.A."/>
            <person name="Damasio A.R."/>
            <person name="Diallinas G."/>
            <person name="Emri T."/>
            <person name="Fekete E."/>
            <person name="Flipphi M."/>
            <person name="Freyberg S."/>
            <person name="Gallo A."/>
            <person name="Gournas C."/>
            <person name="Habgood R."/>
            <person name="Hainaut M."/>
            <person name="Harispe M.L."/>
            <person name="Henrissat B."/>
            <person name="Hilden K.S."/>
            <person name="Hope R."/>
            <person name="Hossain A."/>
            <person name="Karabika E."/>
            <person name="Karaffa L."/>
            <person name="Karanyi Z."/>
            <person name="Krasevec N."/>
            <person name="Kuo A."/>
            <person name="Kusch H."/>
            <person name="LaButti K."/>
            <person name="Lagendijk E.L."/>
            <person name="Lapidus A."/>
            <person name="Levasseur A."/>
            <person name="Lindquist E."/>
            <person name="Lipzen A."/>
            <person name="Logrieco A.F."/>
            <person name="MacCabe A."/>
            <person name="Maekelae M.R."/>
            <person name="Malavazi I."/>
            <person name="Melin P."/>
            <person name="Meyer V."/>
            <person name="Mielnichuk N."/>
            <person name="Miskei M."/>
            <person name="Molnar A.P."/>
            <person name="Mule G."/>
            <person name="Ngan C.Y."/>
            <person name="Orejas M."/>
            <person name="Orosz E."/>
            <person name="Ouedraogo J.P."/>
            <person name="Overkamp K.M."/>
            <person name="Park H.-S."/>
            <person name="Perrone G."/>
            <person name="Piumi F."/>
            <person name="Punt P.J."/>
            <person name="Ram A.F."/>
            <person name="Ramon A."/>
            <person name="Rauscher S."/>
            <person name="Record E."/>
            <person name="Riano-Pachon D.M."/>
            <person name="Robert V."/>
            <person name="Roehrig J."/>
            <person name="Ruller R."/>
            <person name="Salamov A."/>
            <person name="Salih N.S."/>
            <person name="Samson R.A."/>
            <person name="Sandor E."/>
            <person name="Sanguinetti M."/>
            <person name="Schuetze T."/>
            <person name="Sepcic K."/>
            <person name="Shelest E."/>
            <person name="Sherlock G."/>
            <person name="Sophianopoulou V."/>
            <person name="Squina F.M."/>
            <person name="Sun H."/>
            <person name="Susca A."/>
            <person name="Todd R.B."/>
            <person name="Tsang A."/>
            <person name="Unkles S.E."/>
            <person name="van de Wiele N."/>
            <person name="van Rossen-Uffink D."/>
            <person name="Oliveira J.V."/>
            <person name="Vesth T.C."/>
            <person name="Visser J."/>
            <person name="Yu J.-H."/>
            <person name="Zhou M."/>
            <person name="Andersen M.R."/>
            <person name="Archer D.B."/>
            <person name="Baker S.E."/>
            <person name="Benoit I."/>
            <person name="Brakhage A.A."/>
            <person name="Braus G.H."/>
            <person name="Fischer R."/>
            <person name="Frisvad J.C."/>
            <person name="Goldman G.H."/>
            <person name="Houbraken J."/>
            <person name="Oakley B."/>
            <person name="Pocsi I."/>
            <person name="Scazzocchio C."/>
            <person name="Seiboth B."/>
            <person name="vanKuyk P.A."/>
            <person name="Wortman J."/>
            <person name="Dyer P.S."/>
            <person name="Grigoriev I.V."/>
        </authorList>
    </citation>
    <scope>NUCLEOTIDE SEQUENCE [LARGE SCALE GENOMIC DNA]</scope>
    <source>
        <strain evidence="4">CBS 583.65</strain>
    </source>
</reference>
<evidence type="ECO:0000313" key="4">
    <source>
        <dbReference type="Proteomes" id="UP000184073"/>
    </source>
</evidence>
<evidence type="ECO:0000256" key="1">
    <source>
        <dbReference type="ARBA" id="ARBA00022801"/>
    </source>
</evidence>
<dbReference type="STRING" id="1036611.A0A1L9PYX5"/>
<dbReference type="Gene3D" id="2.60.120.260">
    <property type="entry name" value="Galactose-binding domain-like"/>
    <property type="match status" value="1"/>
</dbReference>
<gene>
    <name evidence="3" type="ORF">ASPVEDRAFT_46094</name>
</gene>
<keyword evidence="4" id="KW-1185">Reference proteome</keyword>
<name>A0A1L9PYX5_ASPVE</name>
<dbReference type="InterPro" id="IPR050585">
    <property type="entry name" value="Xaa-Pro_dipeptidyl-ppase/CocE"/>
</dbReference>
<dbReference type="EMBL" id="KV878135">
    <property type="protein sequence ID" value="OJJ06741.1"/>
    <property type="molecule type" value="Genomic_DNA"/>
</dbReference>
<dbReference type="SUPFAM" id="SSF49785">
    <property type="entry name" value="Galactose-binding domain-like"/>
    <property type="match status" value="1"/>
</dbReference>
<keyword evidence="1" id="KW-0378">Hydrolase</keyword>
<dbReference type="Gene3D" id="3.40.50.1820">
    <property type="entry name" value="alpha/beta hydrolase"/>
    <property type="match status" value="1"/>
</dbReference>
<dbReference type="SUPFAM" id="SSF53474">
    <property type="entry name" value="alpha/beta-Hydrolases"/>
    <property type="match status" value="1"/>
</dbReference>
<dbReference type="PANTHER" id="PTHR43056:SF10">
    <property type="entry name" value="COCE_NOND FAMILY, PUTATIVE (AFU_ORTHOLOGUE AFUA_7G00600)-RELATED"/>
    <property type="match status" value="1"/>
</dbReference>
<dbReference type="VEuPathDB" id="FungiDB:ASPVEDRAFT_46094"/>
<dbReference type="InterPro" id="IPR005674">
    <property type="entry name" value="CocE/Ser_esterase"/>
</dbReference>
<dbReference type="PANTHER" id="PTHR43056">
    <property type="entry name" value="PEPTIDASE S9 PROLYL OLIGOPEPTIDASE"/>
    <property type="match status" value="1"/>
</dbReference>
<dbReference type="InterPro" id="IPR029058">
    <property type="entry name" value="AB_hydrolase_fold"/>
</dbReference>
<dbReference type="Pfam" id="PF08530">
    <property type="entry name" value="PepX_C"/>
    <property type="match status" value="1"/>
</dbReference>
<dbReference type="GO" id="GO:0008239">
    <property type="term" value="F:dipeptidyl-peptidase activity"/>
    <property type="evidence" value="ECO:0007669"/>
    <property type="project" value="InterPro"/>
</dbReference>
<dbReference type="GeneID" id="63728977"/>
<evidence type="ECO:0000259" key="2">
    <source>
        <dbReference type="SMART" id="SM00939"/>
    </source>
</evidence>
<feature type="domain" description="Xaa-Pro dipeptidyl-peptidase C-terminal" evidence="2">
    <location>
        <begin position="333"/>
        <end position="590"/>
    </location>
</feature>
<dbReference type="Gene3D" id="1.10.3020.20">
    <property type="match status" value="1"/>
</dbReference>
<dbReference type="InterPro" id="IPR000383">
    <property type="entry name" value="Xaa-Pro-like_dom"/>
</dbReference>
<dbReference type="NCBIfam" id="TIGR00976">
    <property type="entry name" value="CocE_NonD"/>
    <property type="match status" value="1"/>
</dbReference>
<dbReference type="AlphaFoldDB" id="A0A1L9PYX5"/>
<dbReference type="OrthoDB" id="2578740at2759"/>
<dbReference type="RefSeq" id="XP_040672503.1">
    <property type="nucleotide sequence ID" value="XM_040813466.1"/>
</dbReference>
<dbReference type="SMART" id="SM00939">
    <property type="entry name" value="PepX_C"/>
    <property type="match status" value="1"/>
</dbReference>